<evidence type="ECO:0000313" key="3">
    <source>
        <dbReference type="Proteomes" id="UP000247498"/>
    </source>
</evidence>
<accession>A0A2V0PF82</accession>
<dbReference type="EMBL" id="BDRX01000126">
    <property type="protein sequence ID" value="GBF98494.1"/>
    <property type="molecule type" value="Genomic_DNA"/>
</dbReference>
<proteinExistence type="predicted"/>
<sequence>ELSRLQAADLAAAAASTSELRLCIDLPAFPHAVLYQQLPSLAAVAAAAAAAGAKKEGGAAGGGGGGGGGPGGAATGGGGGAAGGGGGDGEGGGSLDALVLVADSELPPVQQ</sequence>
<feature type="non-terminal residue" evidence="2">
    <location>
        <position position="1"/>
    </location>
</feature>
<dbReference type="AlphaFoldDB" id="A0A2V0PF82"/>
<organism evidence="2 3">
    <name type="scientific">Raphidocelis subcapitata</name>
    <dbReference type="NCBI Taxonomy" id="307507"/>
    <lineage>
        <taxon>Eukaryota</taxon>
        <taxon>Viridiplantae</taxon>
        <taxon>Chlorophyta</taxon>
        <taxon>core chlorophytes</taxon>
        <taxon>Chlorophyceae</taxon>
        <taxon>CS clade</taxon>
        <taxon>Sphaeropleales</taxon>
        <taxon>Selenastraceae</taxon>
        <taxon>Raphidocelis</taxon>
    </lineage>
</organism>
<feature type="region of interest" description="Disordered" evidence="1">
    <location>
        <begin position="55"/>
        <end position="90"/>
    </location>
</feature>
<protein>
    <submittedName>
        <fullName evidence="2">Uncharacterized protein</fullName>
    </submittedName>
</protein>
<feature type="compositionally biased region" description="Gly residues" evidence="1">
    <location>
        <begin position="58"/>
        <end position="90"/>
    </location>
</feature>
<comment type="caution">
    <text evidence="2">The sequence shown here is derived from an EMBL/GenBank/DDBJ whole genome shotgun (WGS) entry which is preliminary data.</text>
</comment>
<dbReference type="Proteomes" id="UP000247498">
    <property type="component" value="Unassembled WGS sequence"/>
</dbReference>
<reference evidence="2 3" key="1">
    <citation type="journal article" date="2018" name="Sci. Rep.">
        <title>Raphidocelis subcapitata (=Pseudokirchneriella subcapitata) provides an insight into genome evolution and environmental adaptations in the Sphaeropleales.</title>
        <authorList>
            <person name="Suzuki S."/>
            <person name="Yamaguchi H."/>
            <person name="Nakajima N."/>
            <person name="Kawachi M."/>
        </authorList>
    </citation>
    <scope>NUCLEOTIDE SEQUENCE [LARGE SCALE GENOMIC DNA]</scope>
    <source>
        <strain evidence="2 3">NIES-35</strain>
    </source>
</reference>
<evidence type="ECO:0000313" key="2">
    <source>
        <dbReference type="EMBL" id="GBF98494.1"/>
    </source>
</evidence>
<name>A0A2V0PF82_9CHLO</name>
<evidence type="ECO:0000256" key="1">
    <source>
        <dbReference type="SAM" id="MobiDB-lite"/>
    </source>
</evidence>
<dbReference type="InParanoid" id="A0A2V0PF82"/>
<keyword evidence="3" id="KW-1185">Reference proteome</keyword>
<gene>
    <name evidence="2" type="ORF">Rsub_11704</name>
</gene>